<dbReference type="AlphaFoldDB" id="A0A7W7WXH3"/>
<comment type="caution">
    <text evidence="2">The sequence shown here is derived from an EMBL/GenBank/DDBJ whole genome shotgun (WGS) entry which is preliminary data.</text>
</comment>
<evidence type="ECO:0000313" key="2">
    <source>
        <dbReference type="EMBL" id="MBB4966618.1"/>
    </source>
</evidence>
<name>A0A7W7WXH3_9PSEU</name>
<accession>A0A7W7WXH3</accession>
<evidence type="ECO:0000313" key="3">
    <source>
        <dbReference type="Proteomes" id="UP000542674"/>
    </source>
</evidence>
<dbReference type="Proteomes" id="UP000542674">
    <property type="component" value="Unassembled WGS sequence"/>
</dbReference>
<evidence type="ECO:0000256" key="1">
    <source>
        <dbReference type="SAM" id="SignalP"/>
    </source>
</evidence>
<proteinExistence type="predicted"/>
<feature type="signal peptide" evidence="1">
    <location>
        <begin position="1"/>
        <end position="21"/>
    </location>
</feature>
<sequence length="366" mass="38224">MQLALVLAATAALTTSPAAPATVTEILPPAGYRSVSAYALNDAGQIAGTAYPESGPGRAHLWHGGAVTALGVGAAVAIGRNGHVIISEFTGTNGRVTQKVFLYHDGVRRDISPPGEGYAGAGTVSGNGTVPMSYSDSAYSGNVNRVGVRRGGRFAEVTIPDFGPQVGVRAVNDGGEFVGSTYRTSAFRCDAEDVCTRLPVPPGVTDPTPNALNESGVVVGYGFTAAGQVPLRWDHAGVTVLHDGPGAPAGREQAVNERGDVVGWRQVDGVRRATLWRDGAAVDLGRPGEEYSETIAVNDLGQVVGRSRVDGREVAWVWHRGRYTVLPSLGGAWTSPMVINNTGTVVGTAVDAEGRNRAVRWTIRTW</sequence>
<organism evidence="2 3">
    <name type="scientific">Saccharothrix violaceirubra</name>
    <dbReference type="NCBI Taxonomy" id="413306"/>
    <lineage>
        <taxon>Bacteria</taxon>
        <taxon>Bacillati</taxon>
        <taxon>Actinomycetota</taxon>
        <taxon>Actinomycetes</taxon>
        <taxon>Pseudonocardiales</taxon>
        <taxon>Pseudonocardiaceae</taxon>
        <taxon>Saccharothrix</taxon>
    </lineage>
</organism>
<feature type="chain" id="PRO_5038700961" evidence="1">
    <location>
        <begin position="22"/>
        <end position="366"/>
    </location>
</feature>
<gene>
    <name evidence="2" type="ORF">F4559_003977</name>
</gene>
<keyword evidence="3" id="KW-1185">Reference proteome</keyword>
<protein>
    <submittedName>
        <fullName evidence="2">Putative membrane protein</fullName>
    </submittedName>
</protein>
<keyword evidence="1" id="KW-0732">Signal</keyword>
<dbReference type="RefSeq" id="WP_184670728.1">
    <property type="nucleotide sequence ID" value="NZ_BAABAI010000022.1"/>
</dbReference>
<dbReference type="EMBL" id="JACHJS010000001">
    <property type="protein sequence ID" value="MBB4966618.1"/>
    <property type="molecule type" value="Genomic_DNA"/>
</dbReference>
<reference evidence="2 3" key="1">
    <citation type="submission" date="2020-08" db="EMBL/GenBank/DDBJ databases">
        <title>Sequencing the genomes of 1000 actinobacteria strains.</title>
        <authorList>
            <person name="Klenk H.-P."/>
        </authorList>
    </citation>
    <scope>NUCLEOTIDE SEQUENCE [LARGE SCALE GENOMIC DNA]</scope>
    <source>
        <strain evidence="2 3">DSM 45084</strain>
    </source>
</reference>